<evidence type="ECO:0000313" key="2">
    <source>
        <dbReference type="EMBL" id="NJC00032.1"/>
    </source>
</evidence>
<dbReference type="GO" id="GO:0003677">
    <property type="term" value="F:DNA binding"/>
    <property type="evidence" value="ECO:0007669"/>
    <property type="project" value="InterPro"/>
</dbReference>
<dbReference type="SUPFAM" id="SSF46894">
    <property type="entry name" value="C-terminal effector domain of the bipartite response regulators"/>
    <property type="match status" value="1"/>
</dbReference>
<name>A0A7X5Y2S7_9SPHN</name>
<organism evidence="2 3">
    <name type="scientific">Sphingomonas trueperi</name>
    <dbReference type="NCBI Taxonomy" id="53317"/>
    <lineage>
        <taxon>Bacteria</taxon>
        <taxon>Pseudomonadati</taxon>
        <taxon>Pseudomonadota</taxon>
        <taxon>Alphaproteobacteria</taxon>
        <taxon>Sphingomonadales</taxon>
        <taxon>Sphingomonadaceae</taxon>
        <taxon>Sphingomonas</taxon>
    </lineage>
</organism>
<proteinExistence type="predicted"/>
<dbReference type="RefSeq" id="WP_125978076.1">
    <property type="nucleotide sequence ID" value="NZ_BAAADY010000057.1"/>
</dbReference>
<dbReference type="GO" id="GO:0006355">
    <property type="term" value="P:regulation of DNA-templated transcription"/>
    <property type="evidence" value="ECO:0007669"/>
    <property type="project" value="InterPro"/>
</dbReference>
<keyword evidence="3" id="KW-1185">Reference proteome</keyword>
<gene>
    <name evidence="2" type="ORF">GGR89_004380</name>
</gene>
<dbReference type="EMBL" id="JAATJB010000028">
    <property type="protein sequence ID" value="NJC00032.1"/>
    <property type="molecule type" value="Genomic_DNA"/>
</dbReference>
<protein>
    <submittedName>
        <fullName evidence="2">Uncharacterized protein</fullName>
    </submittedName>
</protein>
<evidence type="ECO:0000256" key="1">
    <source>
        <dbReference type="SAM" id="MobiDB-lite"/>
    </source>
</evidence>
<accession>A0A7X5Y2S7</accession>
<feature type="region of interest" description="Disordered" evidence="1">
    <location>
        <begin position="1"/>
        <end position="24"/>
    </location>
</feature>
<dbReference type="AlphaFoldDB" id="A0A7X5Y2S7"/>
<dbReference type="Gene3D" id="1.10.10.10">
    <property type="entry name" value="Winged helix-like DNA-binding domain superfamily/Winged helix DNA-binding domain"/>
    <property type="match status" value="1"/>
</dbReference>
<comment type="caution">
    <text evidence="2">The sequence shown here is derived from an EMBL/GenBank/DDBJ whole genome shotgun (WGS) entry which is preliminary data.</text>
</comment>
<dbReference type="InterPro" id="IPR036388">
    <property type="entry name" value="WH-like_DNA-bd_sf"/>
</dbReference>
<sequence length="210" mass="23240">MGKPVARKAANQRRTPDFPKPFAAAGARRQHEKRAMIHSAQLDMGQQHAALARPPSAETRRLFPRLFPRAGCGTREIARRLLAEADRGGLRATLLREAAQELLKLAILIGPVSDMQICADYVRSKLGLRHRGSALLLLELMERPGVPHSAPSLAQTVCTKSPNASTVKVFVHELRRVLSKLGVEEAIRHRSREGYYVEEAAISHLQALLQ</sequence>
<evidence type="ECO:0000313" key="3">
    <source>
        <dbReference type="Proteomes" id="UP000531251"/>
    </source>
</evidence>
<dbReference type="InterPro" id="IPR016032">
    <property type="entry name" value="Sig_transdc_resp-reg_C-effctor"/>
</dbReference>
<reference evidence="2 3" key="1">
    <citation type="submission" date="2020-03" db="EMBL/GenBank/DDBJ databases">
        <title>Genomic Encyclopedia of Type Strains, Phase IV (KMG-IV): sequencing the most valuable type-strain genomes for metagenomic binning, comparative biology and taxonomic classification.</title>
        <authorList>
            <person name="Goeker M."/>
        </authorList>
    </citation>
    <scope>NUCLEOTIDE SEQUENCE [LARGE SCALE GENOMIC DNA]</scope>
    <source>
        <strain evidence="2 3">DSM 7225</strain>
    </source>
</reference>
<dbReference type="Proteomes" id="UP000531251">
    <property type="component" value="Unassembled WGS sequence"/>
</dbReference>